<keyword evidence="4" id="KW-1185">Reference proteome</keyword>
<proteinExistence type="predicted"/>
<organism evidence="3 4">
    <name type="scientific">Brassica napus</name>
    <name type="common">Rape</name>
    <dbReference type="NCBI Taxonomy" id="3708"/>
    <lineage>
        <taxon>Eukaryota</taxon>
        <taxon>Viridiplantae</taxon>
        <taxon>Streptophyta</taxon>
        <taxon>Embryophyta</taxon>
        <taxon>Tracheophyta</taxon>
        <taxon>Spermatophyta</taxon>
        <taxon>Magnoliopsida</taxon>
        <taxon>eudicotyledons</taxon>
        <taxon>Gunneridae</taxon>
        <taxon>Pentapetalae</taxon>
        <taxon>rosids</taxon>
        <taxon>malvids</taxon>
        <taxon>Brassicales</taxon>
        <taxon>Brassicaceae</taxon>
        <taxon>Brassiceae</taxon>
        <taxon>Brassica</taxon>
    </lineage>
</organism>
<dbReference type="PROSITE" id="PS50004">
    <property type="entry name" value="C2"/>
    <property type="match status" value="1"/>
</dbReference>
<dbReference type="Pfam" id="PF00387">
    <property type="entry name" value="PI-PLC-Y"/>
    <property type="match status" value="1"/>
</dbReference>
<evidence type="ECO:0000313" key="4">
    <source>
        <dbReference type="Proteomes" id="UP000824890"/>
    </source>
</evidence>
<dbReference type="InterPro" id="IPR035892">
    <property type="entry name" value="C2_domain_sf"/>
</dbReference>
<accession>A0ABQ7ZRB9</accession>
<protein>
    <recommendedName>
        <fullName evidence="5">Phosphoinositide phospholipase C</fullName>
    </recommendedName>
</protein>
<dbReference type="EMBL" id="JAGKQM010000014">
    <property type="protein sequence ID" value="KAH0882794.1"/>
    <property type="molecule type" value="Genomic_DNA"/>
</dbReference>
<evidence type="ECO:0000313" key="3">
    <source>
        <dbReference type="EMBL" id="KAH0882794.1"/>
    </source>
</evidence>
<dbReference type="Proteomes" id="UP000824890">
    <property type="component" value="Unassembled WGS sequence"/>
</dbReference>
<dbReference type="PANTHER" id="PTHR10336">
    <property type="entry name" value="PHOSPHOINOSITIDE-SPECIFIC PHOSPHOLIPASE C FAMILY PROTEIN"/>
    <property type="match status" value="1"/>
</dbReference>
<dbReference type="InterPro" id="IPR017946">
    <property type="entry name" value="PLC-like_Pdiesterase_TIM-brl"/>
</dbReference>
<dbReference type="SUPFAM" id="SSF49562">
    <property type="entry name" value="C2 domain (Calcium/lipid-binding domain, CaLB)"/>
    <property type="match status" value="1"/>
</dbReference>
<dbReference type="InterPro" id="IPR000008">
    <property type="entry name" value="C2_dom"/>
</dbReference>
<dbReference type="PANTHER" id="PTHR10336:SF162">
    <property type="entry name" value="PHOSPHOINOSITIDE PHOSPHOLIPASE C 5"/>
    <property type="match status" value="1"/>
</dbReference>
<feature type="domain" description="C2" evidence="1">
    <location>
        <begin position="29"/>
        <end position="177"/>
    </location>
</feature>
<dbReference type="Gene3D" id="3.20.20.190">
    <property type="entry name" value="Phosphatidylinositol (PI) phosphodiesterase"/>
    <property type="match status" value="1"/>
</dbReference>
<dbReference type="Gene3D" id="2.60.40.150">
    <property type="entry name" value="C2 domain"/>
    <property type="match status" value="1"/>
</dbReference>
<dbReference type="InterPro" id="IPR001192">
    <property type="entry name" value="PI-PLC_fam"/>
</dbReference>
<dbReference type="CDD" id="cd00275">
    <property type="entry name" value="C2_PLC_like"/>
    <property type="match status" value="1"/>
</dbReference>
<dbReference type="SUPFAM" id="SSF51695">
    <property type="entry name" value="PLC-like phosphodiesterases"/>
    <property type="match status" value="1"/>
</dbReference>
<comment type="caution">
    <text evidence="3">The sequence shown here is derived from an EMBL/GenBank/DDBJ whole genome shotgun (WGS) entry which is preliminary data.</text>
</comment>
<reference evidence="3 4" key="1">
    <citation type="submission" date="2021-05" db="EMBL/GenBank/DDBJ databases">
        <title>Genome Assembly of Synthetic Allotetraploid Brassica napus Reveals Homoeologous Exchanges between Subgenomes.</title>
        <authorList>
            <person name="Davis J.T."/>
        </authorList>
    </citation>
    <scope>NUCLEOTIDE SEQUENCE [LARGE SCALE GENOMIC DNA]</scope>
    <source>
        <strain evidence="4">cv. Da-Ae</strain>
        <tissue evidence="3">Seedling</tissue>
    </source>
</reference>
<gene>
    <name evidence="3" type="ORF">HID58_058890</name>
</gene>
<dbReference type="InterPro" id="IPR001711">
    <property type="entry name" value="PLipase_C_Pinositol-sp_Y"/>
</dbReference>
<sequence length="206" mass="24258">MEFYKKGKQLTEEPVEDISKGHTTRLTSSKYKPFNAWVYGAQMVAFNMQGYRKTLWMMQYMKKPDFMMNKGPEGEVFDPKAKLPTNQDNSESESIYGKRIGLWFPASIVIKKTKKEENTWEPFWDKEFEFQLTVPELALLRVEVHDYNMLVKDDILGQTCFSGISYVLLYEHKAERLVSVTLLMRFQFVYKSEFISSSYCHTSKEL</sequence>
<evidence type="ECO:0000259" key="1">
    <source>
        <dbReference type="PROSITE" id="PS50004"/>
    </source>
</evidence>
<feature type="domain" description="PI-PLC Y-box" evidence="2">
    <location>
        <begin position="24"/>
        <end position="80"/>
    </location>
</feature>
<dbReference type="PROSITE" id="PS50008">
    <property type="entry name" value="PIPLC_Y_DOMAIN"/>
    <property type="match status" value="1"/>
</dbReference>
<evidence type="ECO:0008006" key="5">
    <source>
        <dbReference type="Google" id="ProtNLM"/>
    </source>
</evidence>
<name>A0ABQ7ZRB9_BRANA</name>
<evidence type="ECO:0000259" key="2">
    <source>
        <dbReference type="PROSITE" id="PS50008"/>
    </source>
</evidence>
<dbReference type="SMART" id="SM00149">
    <property type="entry name" value="PLCYc"/>
    <property type="match status" value="1"/>
</dbReference>
<dbReference type="Pfam" id="PF00168">
    <property type="entry name" value="C2"/>
    <property type="match status" value="1"/>
</dbReference>